<feature type="region of interest" description="Disordered" evidence="1">
    <location>
        <begin position="1"/>
        <end position="88"/>
    </location>
</feature>
<reference evidence="2 3" key="1">
    <citation type="journal article" date="2020" name="Microbiol. Resour. Announc.">
        <title>Draft Genome Sequence of a Cladosporium Species Isolated from the Mesophotic Ascidian Didemnum maculosum.</title>
        <authorList>
            <person name="Gioti A."/>
            <person name="Siaperas R."/>
            <person name="Nikolaivits E."/>
            <person name="Le Goff G."/>
            <person name="Ouazzani J."/>
            <person name="Kotoulas G."/>
            <person name="Topakas E."/>
        </authorList>
    </citation>
    <scope>NUCLEOTIDE SEQUENCE [LARGE SCALE GENOMIC DNA]</scope>
    <source>
        <strain evidence="2 3">TM138-S3</strain>
    </source>
</reference>
<sequence length="264" mass="29170">MPFPEVAQSDCQHLRGQESSNASSSLRSISPEPLLSPNSQPSPRVTPGLKPGKPQIQRHRSVSKRMLSTLKSAASRTRSTNTIRPIESEASLLRRLSGRRKPTIELPPERRAYSFDISRDSVASEVDVPGSDDFARQGPLGSEHRSFTDSTVSTAALVQELEEITPPFGTPTPARLPFMSRFSKSPESPPPRYPARFDVTPRLQEKVPQALPVEATNGKILVPYVRLEATMDTFILDPSEKKDMWIAIEASTETQVVDQKTIQG</sequence>
<evidence type="ECO:0000256" key="1">
    <source>
        <dbReference type="SAM" id="MobiDB-lite"/>
    </source>
</evidence>
<dbReference type="AlphaFoldDB" id="A0AB34KMS6"/>
<name>A0AB34KMS6_9PEZI</name>
<keyword evidence="3" id="KW-1185">Reference proteome</keyword>
<dbReference type="EMBL" id="JAAQHG020000015">
    <property type="protein sequence ID" value="KAL1586332.1"/>
    <property type="molecule type" value="Genomic_DNA"/>
</dbReference>
<feature type="compositionally biased region" description="Polar residues" evidence="1">
    <location>
        <begin position="69"/>
        <end position="83"/>
    </location>
</feature>
<accession>A0AB34KMS6</accession>
<dbReference type="RefSeq" id="XP_069229437.1">
    <property type="nucleotide sequence ID" value="XM_069374023.1"/>
</dbReference>
<dbReference type="Proteomes" id="UP000803884">
    <property type="component" value="Unassembled WGS sequence"/>
</dbReference>
<gene>
    <name evidence="2" type="ORF">WHR41_05418</name>
</gene>
<evidence type="ECO:0000313" key="2">
    <source>
        <dbReference type="EMBL" id="KAL1586332.1"/>
    </source>
</evidence>
<protein>
    <submittedName>
        <fullName evidence="2">Uncharacterized protein</fullName>
    </submittedName>
</protein>
<evidence type="ECO:0000313" key="3">
    <source>
        <dbReference type="Proteomes" id="UP000803884"/>
    </source>
</evidence>
<organism evidence="2 3">
    <name type="scientific">Cladosporium halotolerans</name>
    <dbReference type="NCBI Taxonomy" id="1052096"/>
    <lineage>
        <taxon>Eukaryota</taxon>
        <taxon>Fungi</taxon>
        <taxon>Dikarya</taxon>
        <taxon>Ascomycota</taxon>
        <taxon>Pezizomycotina</taxon>
        <taxon>Dothideomycetes</taxon>
        <taxon>Dothideomycetidae</taxon>
        <taxon>Cladosporiales</taxon>
        <taxon>Cladosporiaceae</taxon>
        <taxon>Cladosporium</taxon>
    </lineage>
</organism>
<feature type="compositionally biased region" description="Low complexity" evidence="1">
    <location>
        <begin position="19"/>
        <end position="30"/>
    </location>
</feature>
<proteinExistence type="predicted"/>
<comment type="caution">
    <text evidence="2">The sequence shown here is derived from an EMBL/GenBank/DDBJ whole genome shotgun (WGS) entry which is preliminary data.</text>
</comment>
<dbReference type="GeneID" id="96006861"/>